<dbReference type="PROSITE" id="PS00723">
    <property type="entry name" value="POLYPRENYL_SYNTHASE_1"/>
    <property type="match status" value="1"/>
</dbReference>
<sequence length="335" mass="35540">MSIVEQAVGEAVDPSLVDLVKAELRRLVGKEDGPLAVEAMDALFPTGKLLRPVLCLESAAAVGGDVHSMVPFAAGLQCVHVASLVHDDIIDRDPVRRGKPSTAEQFGINEALLVGDGLVMIGASAMLDARDSGMPMDRMERALRVAFDTGREMCRAAFQEAMIRGDLSCGIPAVLEVVHGKTAALFGAACQAGAVLADAPGNQVACLREYGEQLGVAFQLRDDLLPYTSDEHTAGKTAISDIANRQPNLPVLLAYDAAGPADRQQLEAIFRGYTDVHTAHAQTREILVRTGAIDDVIERARTSAERAQAALAELPPSASRDRLTALAATAVDRDR</sequence>
<dbReference type="InterPro" id="IPR008949">
    <property type="entry name" value="Isoprenoid_synthase_dom_sf"/>
</dbReference>
<evidence type="ECO:0000256" key="6">
    <source>
        <dbReference type="RuleBase" id="RU004466"/>
    </source>
</evidence>
<keyword evidence="4" id="KW-0479">Metal-binding</keyword>
<gene>
    <name evidence="7" type="ORF">C8D87_11176</name>
</gene>
<dbReference type="InterPro" id="IPR033749">
    <property type="entry name" value="Polyprenyl_synt_CS"/>
</dbReference>
<evidence type="ECO:0000313" key="8">
    <source>
        <dbReference type="Proteomes" id="UP000248714"/>
    </source>
</evidence>
<dbReference type="EMBL" id="QLTT01000011">
    <property type="protein sequence ID" value="RAS60658.1"/>
    <property type="molecule type" value="Genomic_DNA"/>
</dbReference>
<keyword evidence="5" id="KW-0460">Magnesium</keyword>
<accession>A0ABX9E0T0</accession>
<proteinExistence type="inferred from homology"/>
<dbReference type="Proteomes" id="UP000248714">
    <property type="component" value="Unassembled WGS sequence"/>
</dbReference>
<comment type="caution">
    <text evidence="7">The sequence shown here is derived from an EMBL/GenBank/DDBJ whole genome shotgun (WGS) entry which is preliminary data.</text>
</comment>
<dbReference type="InterPro" id="IPR000092">
    <property type="entry name" value="Polyprenyl_synt"/>
</dbReference>
<dbReference type="SFLD" id="SFLDS00005">
    <property type="entry name" value="Isoprenoid_Synthase_Type_I"/>
    <property type="match status" value="1"/>
</dbReference>
<evidence type="ECO:0000256" key="5">
    <source>
        <dbReference type="ARBA" id="ARBA00022842"/>
    </source>
</evidence>
<dbReference type="CDD" id="cd00685">
    <property type="entry name" value="Trans_IPPS_HT"/>
    <property type="match status" value="1"/>
</dbReference>
<organism evidence="7 8">
    <name type="scientific">Lentzea atacamensis</name>
    <dbReference type="NCBI Taxonomy" id="531938"/>
    <lineage>
        <taxon>Bacteria</taxon>
        <taxon>Bacillati</taxon>
        <taxon>Actinomycetota</taxon>
        <taxon>Actinomycetes</taxon>
        <taxon>Pseudonocardiales</taxon>
        <taxon>Pseudonocardiaceae</taxon>
        <taxon>Lentzea</taxon>
    </lineage>
</organism>
<dbReference type="Pfam" id="PF00348">
    <property type="entry name" value="polyprenyl_synt"/>
    <property type="match status" value="1"/>
</dbReference>
<evidence type="ECO:0000313" key="7">
    <source>
        <dbReference type="EMBL" id="RAS60658.1"/>
    </source>
</evidence>
<keyword evidence="3 6" id="KW-0808">Transferase</keyword>
<evidence type="ECO:0000256" key="1">
    <source>
        <dbReference type="ARBA" id="ARBA00001946"/>
    </source>
</evidence>
<comment type="cofactor">
    <cofactor evidence="1">
        <name>Mg(2+)</name>
        <dbReference type="ChEBI" id="CHEBI:18420"/>
    </cofactor>
</comment>
<evidence type="ECO:0000256" key="4">
    <source>
        <dbReference type="ARBA" id="ARBA00022723"/>
    </source>
</evidence>
<evidence type="ECO:0000256" key="2">
    <source>
        <dbReference type="ARBA" id="ARBA00006706"/>
    </source>
</evidence>
<dbReference type="PANTHER" id="PTHR12001:SF85">
    <property type="entry name" value="SHORT CHAIN ISOPRENYL DIPHOSPHATE SYNTHASE"/>
    <property type="match status" value="1"/>
</dbReference>
<protein>
    <submittedName>
        <fullName evidence="7">Geranylgeranyl diphosphate synthase type I</fullName>
    </submittedName>
</protein>
<keyword evidence="8" id="KW-1185">Reference proteome</keyword>
<reference evidence="7 8" key="1">
    <citation type="submission" date="2018-06" db="EMBL/GenBank/DDBJ databases">
        <title>Genomic Encyclopedia of Type Strains, Phase IV (KMG-IV): sequencing the most valuable type-strain genomes for metagenomic binning, comparative biology and taxonomic classification.</title>
        <authorList>
            <person name="Goeker M."/>
        </authorList>
    </citation>
    <scope>NUCLEOTIDE SEQUENCE [LARGE SCALE GENOMIC DNA]</scope>
    <source>
        <strain evidence="7 8">DSM 45479</strain>
    </source>
</reference>
<dbReference type="Gene3D" id="1.10.600.10">
    <property type="entry name" value="Farnesyl Diphosphate Synthase"/>
    <property type="match status" value="1"/>
</dbReference>
<comment type="similarity">
    <text evidence="2 6">Belongs to the FPP/GGPP synthase family.</text>
</comment>
<evidence type="ECO:0000256" key="3">
    <source>
        <dbReference type="ARBA" id="ARBA00022679"/>
    </source>
</evidence>
<name>A0ABX9E0T0_9PSEU</name>
<dbReference type="PANTHER" id="PTHR12001">
    <property type="entry name" value="GERANYLGERANYL PYROPHOSPHATE SYNTHASE"/>
    <property type="match status" value="1"/>
</dbReference>
<dbReference type="SUPFAM" id="SSF48576">
    <property type="entry name" value="Terpenoid synthases"/>
    <property type="match status" value="1"/>
</dbReference>
<dbReference type="RefSeq" id="WP_112230662.1">
    <property type="nucleotide sequence ID" value="NZ_QLTT01000011.1"/>
</dbReference>